<accession>A0ACB5RH37</accession>
<reference evidence="1" key="1">
    <citation type="journal article" date="2025" name="Int. J. Syst. Evol. Microbiol.">
        <title>Inconstantimicrobium mannanitabidum sp. nov., a novel member of the family Clostridiaceae isolated from anoxic soil under the treatment of reductive soil disinfestation.</title>
        <authorList>
            <person name="Ueki A."/>
            <person name="Tonouchi A."/>
            <person name="Honma S."/>
            <person name="Kaku N."/>
            <person name="Ueki K."/>
        </authorList>
    </citation>
    <scope>NUCLEOTIDE SEQUENCE</scope>
    <source>
        <strain evidence="1">TW13</strain>
    </source>
</reference>
<name>A0ACB5RH37_9CLOT</name>
<keyword evidence="2" id="KW-1185">Reference proteome</keyword>
<evidence type="ECO:0000313" key="1">
    <source>
        <dbReference type="EMBL" id="GKX68413.1"/>
    </source>
</evidence>
<organism evidence="1 2">
    <name type="scientific">Inconstantimicrobium mannanitabidum</name>
    <dbReference type="NCBI Taxonomy" id="1604901"/>
    <lineage>
        <taxon>Bacteria</taxon>
        <taxon>Bacillati</taxon>
        <taxon>Bacillota</taxon>
        <taxon>Clostridia</taxon>
        <taxon>Eubacteriales</taxon>
        <taxon>Clostridiaceae</taxon>
        <taxon>Inconstantimicrobium</taxon>
    </lineage>
</organism>
<dbReference type="Proteomes" id="UP001058074">
    <property type="component" value="Unassembled WGS sequence"/>
</dbReference>
<protein>
    <submittedName>
        <fullName evidence="1">Uncharacterized protein</fullName>
    </submittedName>
</protein>
<comment type="caution">
    <text evidence="1">The sequence shown here is derived from an EMBL/GenBank/DDBJ whole genome shotgun (WGS) entry which is preliminary data.</text>
</comment>
<proteinExistence type="predicted"/>
<gene>
    <name evidence="1" type="ORF">rsdtw13_36710</name>
</gene>
<dbReference type="EMBL" id="BROD01000001">
    <property type="protein sequence ID" value="GKX68413.1"/>
    <property type="molecule type" value="Genomic_DNA"/>
</dbReference>
<sequence length="522" mass="60585">MDKQQVVYNKVTECIRTIFAFSLSRTPSREEAEDLSQEIVKEVLRSANSLRDEQAFYGWMWGIANNVYKCYLRKHRKIEQCDIDENLPDTICEMPETVVVQNEEINTLRRELSLLSEDYRKVSIMYYIDDCSCKDISQKLNLSLEMVKYLLFKSRKILREGMNMSREYGEKSYNPGVFNIDVWMDEDDYMLYYNLFDRKLPGNILLAAYYNPMTVGELSVELGVSAPYLEDEIKILMKHNLIKQLHNARYQTNIIIFTKGCEDDIYGKTSNIFAQASEELFEFINKSEERIRKVNFIGSDYSKSRIYWLATHIALISALSEAEEEMKKAESFPTLSNGTHGYIWGYNSDKESDFFNGIYGDCDIEPDGDYVNVCNFKIIEKCQEFHPRDPKIDILLKVARHEVIDDNNEILAQLISEGYIRNDNKKYSLNFPVFTEKQYNQFVTVMESIIEKMKQSIKLGVLEAQKVVQNHAPAQIADSCSAVSEIKCRNNSIGYIVKEMCDKGYLSVPDSPEKLTMYAVLK</sequence>
<evidence type="ECO:0000313" key="2">
    <source>
        <dbReference type="Proteomes" id="UP001058074"/>
    </source>
</evidence>